<dbReference type="EMBL" id="VCYH01000009">
    <property type="protein sequence ID" value="MDN7025755.1"/>
    <property type="molecule type" value="Genomic_DNA"/>
</dbReference>
<dbReference type="InterPro" id="IPR050153">
    <property type="entry name" value="Metal_Ion_Import_ABC"/>
</dbReference>
<evidence type="ECO:0000256" key="3">
    <source>
        <dbReference type="ARBA" id="ARBA00022741"/>
    </source>
</evidence>
<name>A0ABT8MCT7_9EURY</name>
<evidence type="ECO:0000256" key="4">
    <source>
        <dbReference type="ARBA" id="ARBA00022840"/>
    </source>
</evidence>
<dbReference type="InterPro" id="IPR027417">
    <property type="entry name" value="P-loop_NTPase"/>
</dbReference>
<dbReference type="PROSITE" id="PS00211">
    <property type="entry name" value="ABC_TRANSPORTER_1"/>
    <property type="match status" value="1"/>
</dbReference>
<sequence length="259" mass="28962">MTEPAIACRDLSVSIGGKSILEDVTLTVCPHDFFAIIGPNGSGKTTLLRAILGLVHPRRGSVRIFGAPPRENRSLLGYVPQFRTFDFSYPVTVMEMVLSGRLGHITRPLRRYGDDDYDHALRALEKMEIESLADRELRALSGGQQQRAIIARALAGEPRVLLLDEPTVYVDAPTEKHFFEILEHLRSEMAIVLVTHDIGAISARVTKIACLNRRIYTHDTAEITEDMLTAAYHCPVDLIAHGVPHRVLKRHDEEEEPRA</sequence>
<evidence type="ECO:0000259" key="5">
    <source>
        <dbReference type="PROSITE" id="PS50893"/>
    </source>
</evidence>
<evidence type="ECO:0000256" key="1">
    <source>
        <dbReference type="ARBA" id="ARBA00005417"/>
    </source>
</evidence>
<keyword evidence="2" id="KW-0813">Transport</keyword>
<dbReference type="RefSeq" id="WP_301664940.1">
    <property type="nucleotide sequence ID" value="NZ_VCYH01000009.1"/>
</dbReference>
<comment type="caution">
    <text evidence="6">The sequence shown here is derived from an EMBL/GenBank/DDBJ whole genome shotgun (WGS) entry which is preliminary data.</text>
</comment>
<organism evidence="6 7">
    <name type="scientific">Methanoculleus frigidifontis</name>
    <dbReference type="NCBI Taxonomy" id="2584085"/>
    <lineage>
        <taxon>Archaea</taxon>
        <taxon>Methanobacteriati</taxon>
        <taxon>Methanobacteriota</taxon>
        <taxon>Stenosarchaea group</taxon>
        <taxon>Methanomicrobia</taxon>
        <taxon>Methanomicrobiales</taxon>
        <taxon>Methanomicrobiaceae</taxon>
        <taxon>Methanoculleus</taxon>
    </lineage>
</organism>
<dbReference type="PANTHER" id="PTHR42734">
    <property type="entry name" value="METAL TRANSPORT SYSTEM ATP-BINDING PROTEIN TM_0124-RELATED"/>
    <property type="match status" value="1"/>
</dbReference>
<dbReference type="InterPro" id="IPR003439">
    <property type="entry name" value="ABC_transporter-like_ATP-bd"/>
</dbReference>
<proteinExistence type="inferred from homology"/>
<evidence type="ECO:0000313" key="7">
    <source>
        <dbReference type="Proteomes" id="UP001168338"/>
    </source>
</evidence>
<keyword evidence="7" id="KW-1185">Reference proteome</keyword>
<comment type="similarity">
    <text evidence="1">Belongs to the ABC transporter superfamily.</text>
</comment>
<dbReference type="SMART" id="SM00382">
    <property type="entry name" value="AAA"/>
    <property type="match status" value="1"/>
</dbReference>
<keyword evidence="3" id="KW-0547">Nucleotide-binding</keyword>
<evidence type="ECO:0000256" key="2">
    <source>
        <dbReference type="ARBA" id="ARBA00022448"/>
    </source>
</evidence>
<dbReference type="Pfam" id="PF00005">
    <property type="entry name" value="ABC_tran"/>
    <property type="match status" value="1"/>
</dbReference>
<protein>
    <submittedName>
        <fullName evidence="6">ABC transporter ATP-binding protein</fullName>
    </submittedName>
</protein>
<dbReference type="CDD" id="cd03235">
    <property type="entry name" value="ABC_Metallic_Cations"/>
    <property type="match status" value="1"/>
</dbReference>
<keyword evidence="4 6" id="KW-0067">ATP-binding</keyword>
<evidence type="ECO:0000313" key="6">
    <source>
        <dbReference type="EMBL" id="MDN7025755.1"/>
    </source>
</evidence>
<dbReference type="InterPro" id="IPR003593">
    <property type="entry name" value="AAA+_ATPase"/>
</dbReference>
<reference evidence="6" key="1">
    <citation type="submission" date="2019-05" db="EMBL/GenBank/DDBJ databases">
        <title>Methanoculleus sp. FWC-SCC1, a methanogenic archaeon isolated from deep marine cold seep.</title>
        <authorList>
            <person name="Chen Y.-W."/>
            <person name="Chen S.-C."/>
            <person name="Teng N.-H."/>
            <person name="Lai M.-C."/>
        </authorList>
    </citation>
    <scope>NUCLEOTIDE SEQUENCE</scope>
    <source>
        <strain evidence="6">FWC-SCC1</strain>
    </source>
</reference>
<dbReference type="InterPro" id="IPR017871">
    <property type="entry name" value="ABC_transporter-like_CS"/>
</dbReference>
<dbReference type="PROSITE" id="PS50893">
    <property type="entry name" value="ABC_TRANSPORTER_2"/>
    <property type="match status" value="1"/>
</dbReference>
<dbReference type="Gene3D" id="3.40.50.300">
    <property type="entry name" value="P-loop containing nucleotide triphosphate hydrolases"/>
    <property type="match status" value="1"/>
</dbReference>
<dbReference type="GO" id="GO:0005524">
    <property type="term" value="F:ATP binding"/>
    <property type="evidence" value="ECO:0007669"/>
    <property type="project" value="UniProtKB-KW"/>
</dbReference>
<feature type="domain" description="ABC transporter" evidence="5">
    <location>
        <begin position="6"/>
        <end position="238"/>
    </location>
</feature>
<gene>
    <name evidence="6" type="ORF">FGU65_12840</name>
</gene>
<dbReference type="Proteomes" id="UP001168338">
    <property type="component" value="Unassembled WGS sequence"/>
</dbReference>
<dbReference type="PANTHER" id="PTHR42734:SF17">
    <property type="entry name" value="METAL TRANSPORT SYSTEM ATP-BINDING PROTEIN TM_0124-RELATED"/>
    <property type="match status" value="1"/>
</dbReference>
<dbReference type="SUPFAM" id="SSF52540">
    <property type="entry name" value="P-loop containing nucleoside triphosphate hydrolases"/>
    <property type="match status" value="1"/>
</dbReference>
<accession>A0ABT8MCT7</accession>